<comment type="caution">
    <text evidence="4">The sequence shown here is derived from an EMBL/GenBank/DDBJ whole genome shotgun (WGS) entry which is preliminary data.</text>
</comment>
<feature type="compositionally biased region" description="Polar residues" evidence="2">
    <location>
        <begin position="168"/>
        <end position="193"/>
    </location>
</feature>
<dbReference type="InterPro" id="IPR040436">
    <property type="entry name" value="Disconnected-like"/>
</dbReference>
<sequence>MCEDIDDSLCKLTQFVKRWWEDDYQKESQSGSAERWNGCGPEHNLALQQILKLQEARALHKTSLLPIYKKNGLTSPPEAIQEFERIKEKNMDNHDELRAFEHLKLEAEFRRLMERSAKDIRNNESLKYFQHVMEAKQNYDYLKSVQENEARSNSAEKDLEIKKEKITPNCNRYSPDQTHSPQRTSSAEGSPNRSVHLSTSSSPLSTTSPVNSSPLNHLQNMQPFDFRKHKASEYKEENRKNNYDIMASTEKAAMDVMRSQFFNFQLPNNLPMPPISMPSTFSHPAAMVAALSQNPMGLASLQALLPQISGRQTENRESRLNNSTSKIRPDNLRTDEENVLNLSKDAYVEAAQKTRDMMLGKCISPPKRQWGASQMPLNLGTQFINPTTGKKRVQCNVCLKTFCDKGALKIHFSAVHLREMHKCTVEGCSMMFSSRRSRNRHSANPNPKLHSPHLRRKISPHDGRSAQAHPVLIPPPGASLSMPPGISPMHPFGSYPLLNPSQNMRQYSSNIPLDYKNNLNFSPSMDIHQHMRRESSSVENRDHDGNGESDEDDGIVVVAGDDDDDENDHVDTSDYYSNLNKSIGSIEDSEAEYDQRSISDNNENSDNIKDSVSPEVMKRKRKNFNPTRLKNDYMNENSEQESKNDEQCNDEYRVLNLKRVKSEDNDTGTTNYSVPYEKVETLKIKQEPPTTTPVETAEINFSAQDLRIKEEPVDKTEPSKTHEPYHHNNDQYSSENSLKRLERLSKGDFPNIAKKIDTHSPLGPFNLSVNDNVDFSDRSPSSSVSSYDYGSDDIQGQIYGHFDNGFFVTTTDVPIDVDNPLKCRVCDKMFQNVYILKTHYQNAHLKVMYKCNSEGCRAAFNTRRSRDRHSSNLNLHRRVLAEDLRIFDESRLLDKIKEQIELLVKFNDEERACPYIDSQKYYRARESEKPKSHLGPMPFSAPYPPLPLPETYLNGRDMFNQHPFLFTPFGMLPNFPPLPFSFLPPSLNAFGCQNTSYSPPLAQKLNYCIEDEAPRPNKDGYYPCRGCRECYKDLPSLKLHCESVHVQLLHRCSVSGCNSAFFSRTKRNIHIEAHANRRHNGRVQPSSS</sequence>
<dbReference type="PANTHER" id="PTHR15021">
    <property type="entry name" value="DISCONNECTED-RELATED"/>
    <property type="match status" value="1"/>
</dbReference>
<dbReference type="GO" id="GO:0005634">
    <property type="term" value="C:nucleus"/>
    <property type="evidence" value="ECO:0007669"/>
    <property type="project" value="TreeGrafter"/>
</dbReference>
<feature type="region of interest" description="Disordered" evidence="2">
    <location>
        <begin position="147"/>
        <end position="221"/>
    </location>
</feature>
<feature type="domain" description="C2H2-type" evidence="3">
    <location>
        <begin position="821"/>
        <end position="844"/>
    </location>
</feature>
<dbReference type="AlphaFoldDB" id="A0A8S4R337"/>
<evidence type="ECO:0000259" key="3">
    <source>
        <dbReference type="PROSITE" id="PS50157"/>
    </source>
</evidence>
<feature type="compositionally biased region" description="Low complexity" evidence="2">
    <location>
        <begin position="194"/>
        <end position="216"/>
    </location>
</feature>
<protein>
    <submittedName>
        <fullName evidence="4">Jg1913 protein</fullName>
    </submittedName>
</protein>
<dbReference type="Proteomes" id="UP000838756">
    <property type="component" value="Unassembled WGS sequence"/>
</dbReference>
<evidence type="ECO:0000313" key="4">
    <source>
        <dbReference type="EMBL" id="CAH2230410.1"/>
    </source>
</evidence>
<gene>
    <name evidence="4" type="primary">jg1913</name>
    <name evidence="4" type="ORF">PAEG_LOCUS9625</name>
</gene>
<dbReference type="PROSITE" id="PS00028">
    <property type="entry name" value="ZINC_FINGER_C2H2_1"/>
    <property type="match status" value="4"/>
</dbReference>
<dbReference type="EMBL" id="CAKXAJ010024807">
    <property type="protein sequence ID" value="CAH2230410.1"/>
    <property type="molecule type" value="Genomic_DNA"/>
</dbReference>
<feature type="compositionally biased region" description="Acidic residues" evidence="2">
    <location>
        <begin position="547"/>
        <end position="568"/>
    </location>
</feature>
<dbReference type="PROSITE" id="PS50157">
    <property type="entry name" value="ZINC_FINGER_C2H2_2"/>
    <property type="match status" value="3"/>
</dbReference>
<feature type="region of interest" description="Disordered" evidence="2">
    <location>
        <begin position="311"/>
        <end position="330"/>
    </location>
</feature>
<feature type="compositionally biased region" description="Basic and acidic residues" evidence="2">
    <location>
        <begin position="529"/>
        <end position="546"/>
    </location>
</feature>
<keyword evidence="1" id="KW-0479">Metal-binding</keyword>
<dbReference type="InterPro" id="IPR013087">
    <property type="entry name" value="Znf_C2H2_type"/>
</dbReference>
<dbReference type="GO" id="GO:0008270">
    <property type="term" value="F:zinc ion binding"/>
    <property type="evidence" value="ECO:0007669"/>
    <property type="project" value="UniProtKB-KW"/>
</dbReference>
<name>A0A8S4R337_9NEOP</name>
<feature type="region of interest" description="Disordered" evidence="2">
    <location>
        <begin position="529"/>
        <end position="647"/>
    </location>
</feature>
<reference evidence="4" key="1">
    <citation type="submission" date="2022-03" db="EMBL/GenBank/DDBJ databases">
        <authorList>
            <person name="Lindestad O."/>
        </authorList>
    </citation>
    <scope>NUCLEOTIDE SEQUENCE</scope>
</reference>
<feature type="region of interest" description="Disordered" evidence="2">
    <location>
        <begin position="436"/>
        <end position="467"/>
    </location>
</feature>
<organism evidence="4 5">
    <name type="scientific">Pararge aegeria aegeria</name>
    <dbReference type="NCBI Taxonomy" id="348720"/>
    <lineage>
        <taxon>Eukaryota</taxon>
        <taxon>Metazoa</taxon>
        <taxon>Ecdysozoa</taxon>
        <taxon>Arthropoda</taxon>
        <taxon>Hexapoda</taxon>
        <taxon>Insecta</taxon>
        <taxon>Pterygota</taxon>
        <taxon>Neoptera</taxon>
        <taxon>Endopterygota</taxon>
        <taxon>Lepidoptera</taxon>
        <taxon>Glossata</taxon>
        <taxon>Ditrysia</taxon>
        <taxon>Papilionoidea</taxon>
        <taxon>Nymphalidae</taxon>
        <taxon>Satyrinae</taxon>
        <taxon>Satyrini</taxon>
        <taxon>Parargina</taxon>
        <taxon>Pararge</taxon>
    </lineage>
</organism>
<feature type="compositionally biased region" description="Basic and acidic residues" evidence="2">
    <location>
        <begin position="706"/>
        <end position="729"/>
    </location>
</feature>
<dbReference type="OrthoDB" id="10070972at2759"/>
<evidence type="ECO:0000256" key="2">
    <source>
        <dbReference type="SAM" id="MobiDB-lite"/>
    </source>
</evidence>
<feature type="domain" description="C2H2-type" evidence="3">
    <location>
        <begin position="1050"/>
        <end position="1079"/>
    </location>
</feature>
<feature type="domain" description="C2H2-type" evidence="3">
    <location>
        <begin position="393"/>
        <end position="421"/>
    </location>
</feature>
<keyword evidence="1" id="KW-0862">Zinc</keyword>
<proteinExistence type="predicted"/>
<evidence type="ECO:0000313" key="5">
    <source>
        <dbReference type="Proteomes" id="UP000838756"/>
    </source>
</evidence>
<dbReference type="Gene3D" id="3.30.160.60">
    <property type="entry name" value="Classic Zinc Finger"/>
    <property type="match status" value="2"/>
</dbReference>
<dbReference type="SMART" id="SM00355">
    <property type="entry name" value="ZnF_C2H2"/>
    <property type="match status" value="6"/>
</dbReference>
<dbReference type="GO" id="GO:0006355">
    <property type="term" value="P:regulation of DNA-templated transcription"/>
    <property type="evidence" value="ECO:0007669"/>
    <property type="project" value="TreeGrafter"/>
</dbReference>
<evidence type="ECO:0000256" key="1">
    <source>
        <dbReference type="PROSITE-ProRule" id="PRU00042"/>
    </source>
</evidence>
<dbReference type="PANTHER" id="PTHR15021:SF0">
    <property type="entry name" value="DISCO-RELATED, ISOFORM A-RELATED"/>
    <property type="match status" value="1"/>
</dbReference>
<accession>A0A8S4R337</accession>
<feature type="compositionally biased region" description="Basic and acidic residues" evidence="2">
    <location>
        <begin position="147"/>
        <end position="166"/>
    </location>
</feature>
<keyword evidence="1" id="KW-0863">Zinc-finger</keyword>
<feature type="region of interest" description="Disordered" evidence="2">
    <location>
        <begin position="687"/>
        <end position="736"/>
    </location>
</feature>
<keyword evidence="5" id="KW-1185">Reference proteome</keyword>